<proteinExistence type="predicted"/>
<feature type="compositionally biased region" description="Basic and acidic residues" evidence="1">
    <location>
        <begin position="54"/>
        <end position="65"/>
    </location>
</feature>
<accession>A0A951PR86</accession>
<evidence type="ECO:0000313" key="3">
    <source>
        <dbReference type="Proteomes" id="UP000753908"/>
    </source>
</evidence>
<evidence type="ECO:0000313" key="2">
    <source>
        <dbReference type="EMBL" id="MBW4547879.1"/>
    </source>
</evidence>
<organism evidence="2 3">
    <name type="scientific">Symplocastrum torsivum CPER-KK1</name>
    <dbReference type="NCBI Taxonomy" id="450513"/>
    <lineage>
        <taxon>Bacteria</taxon>
        <taxon>Bacillati</taxon>
        <taxon>Cyanobacteriota</taxon>
        <taxon>Cyanophyceae</taxon>
        <taxon>Oscillatoriophycideae</taxon>
        <taxon>Oscillatoriales</taxon>
        <taxon>Microcoleaceae</taxon>
        <taxon>Symplocastrum</taxon>
    </lineage>
</organism>
<sequence length="131" mass="14778">MPSKTFVIRAHTRTIYTKPITFTCAKCNQVTTRDVYPGHPPKYCLKCSPRKKHPNGDTRPPERGDFVPTHNLVDSTGKITPVALEAASEKGWFFVRTALDWFAGESIIKYHRKKGLTNRGEPMSGFVLESL</sequence>
<dbReference type="AlphaFoldDB" id="A0A951PR86"/>
<reference evidence="2" key="2">
    <citation type="journal article" date="2022" name="Microbiol. Resour. Announc.">
        <title>Metagenome Sequencing to Explore Phylogenomics of Terrestrial Cyanobacteria.</title>
        <authorList>
            <person name="Ward R.D."/>
            <person name="Stajich J.E."/>
            <person name="Johansen J.R."/>
            <person name="Huntemann M."/>
            <person name="Clum A."/>
            <person name="Foster B."/>
            <person name="Foster B."/>
            <person name="Roux S."/>
            <person name="Palaniappan K."/>
            <person name="Varghese N."/>
            <person name="Mukherjee S."/>
            <person name="Reddy T.B.K."/>
            <person name="Daum C."/>
            <person name="Copeland A."/>
            <person name="Chen I.A."/>
            <person name="Ivanova N.N."/>
            <person name="Kyrpides N.C."/>
            <person name="Shapiro N."/>
            <person name="Eloe-Fadrosh E.A."/>
            <person name="Pietrasiak N."/>
        </authorList>
    </citation>
    <scope>NUCLEOTIDE SEQUENCE</scope>
    <source>
        <strain evidence="2">CPER-KK1</strain>
    </source>
</reference>
<protein>
    <submittedName>
        <fullName evidence="2">Uncharacterized protein</fullName>
    </submittedName>
</protein>
<comment type="caution">
    <text evidence="2">The sequence shown here is derived from an EMBL/GenBank/DDBJ whole genome shotgun (WGS) entry which is preliminary data.</text>
</comment>
<evidence type="ECO:0000256" key="1">
    <source>
        <dbReference type="SAM" id="MobiDB-lite"/>
    </source>
</evidence>
<dbReference type="EMBL" id="JAHHIF010000050">
    <property type="protein sequence ID" value="MBW4547879.1"/>
    <property type="molecule type" value="Genomic_DNA"/>
</dbReference>
<reference evidence="2" key="1">
    <citation type="submission" date="2021-05" db="EMBL/GenBank/DDBJ databases">
        <authorList>
            <person name="Pietrasiak N."/>
            <person name="Ward R."/>
            <person name="Stajich J.E."/>
            <person name="Kurbessoian T."/>
        </authorList>
    </citation>
    <scope>NUCLEOTIDE SEQUENCE</scope>
    <source>
        <strain evidence="2">CPER-KK1</strain>
    </source>
</reference>
<gene>
    <name evidence="2" type="ORF">KME25_26050</name>
</gene>
<name>A0A951PR86_9CYAN</name>
<feature type="region of interest" description="Disordered" evidence="1">
    <location>
        <begin position="49"/>
        <end position="70"/>
    </location>
</feature>
<dbReference type="Proteomes" id="UP000753908">
    <property type="component" value="Unassembled WGS sequence"/>
</dbReference>